<dbReference type="InterPro" id="IPR012338">
    <property type="entry name" value="Beta-lactam/transpept-like"/>
</dbReference>
<evidence type="ECO:0000256" key="4">
    <source>
        <dbReference type="ARBA" id="ARBA00022960"/>
    </source>
</evidence>
<gene>
    <name evidence="11" type="ORF">KP78_32090</name>
</gene>
<dbReference type="GO" id="GO:0009002">
    <property type="term" value="F:serine-type D-Ala-D-Ala carboxypeptidase activity"/>
    <property type="evidence" value="ECO:0007669"/>
    <property type="project" value="UniProtKB-EC"/>
</dbReference>
<proteinExistence type="inferred from homology"/>
<evidence type="ECO:0000256" key="2">
    <source>
        <dbReference type="ARBA" id="ARBA00022729"/>
    </source>
</evidence>
<dbReference type="GO" id="GO:0071555">
    <property type="term" value="P:cell wall organization"/>
    <property type="evidence" value="ECO:0007669"/>
    <property type="project" value="UniProtKB-KW"/>
</dbReference>
<dbReference type="AlphaFoldDB" id="A0A0C2R1Q4"/>
<evidence type="ECO:0000256" key="7">
    <source>
        <dbReference type="PIRSR" id="PIRSR618044-1"/>
    </source>
</evidence>
<comment type="caution">
    <text evidence="11">The sequence shown here is derived from an EMBL/GenBank/DDBJ whole genome shotgun (WGS) entry which is preliminary data.</text>
</comment>
<evidence type="ECO:0000256" key="6">
    <source>
        <dbReference type="ARBA" id="ARBA00023316"/>
    </source>
</evidence>
<dbReference type="PRINTS" id="PR00725">
    <property type="entry name" value="DADACBPTASE1"/>
</dbReference>
<evidence type="ECO:0000259" key="10">
    <source>
        <dbReference type="Pfam" id="PF00768"/>
    </source>
</evidence>
<dbReference type="SUPFAM" id="SSF56601">
    <property type="entry name" value="beta-lactamase/transpeptidase-like"/>
    <property type="match status" value="1"/>
</dbReference>
<feature type="active site" description="Acyl-ester intermediate" evidence="7">
    <location>
        <position position="60"/>
    </location>
</feature>
<dbReference type="PATRIC" id="fig|889306.3.peg.3223"/>
<keyword evidence="6" id="KW-0961">Cell wall biogenesis/degradation</keyword>
<evidence type="ECO:0000256" key="9">
    <source>
        <dbReference type="RuleBase" id="RU004016"/>
    </source>
</evidence>
<feature type="binding site" evidence="8">
    <location>
        <position position="222"/>
    </location>
    <ligand>
        <name>substrate</name>
    </ligand>
</feature>
<evidence type="ECO:0000256" key="8">
    <source>
        <dbReference type="PIRSR" id="PIRSR618044-2"/>
    </source>
</evidence>
<protein>
    <submittedName>
        <fullName evidence="11">Serine-type D-Ala-D-Ala carboxypeptidase</fullName>
        <ecNumber evidence="11">3.4.16.4</ecNumber>
    </submittedName>
</protein>
<organism evidence="11 12">
    <name type="scientific">Jeotgalibacillus soli</name>
    <dbReference type="NCBI Taxonomy" id="889306"/>
    <lineage>
        <taxon>Bacteria</taxon>
        <taxon>Bacillati</taxon>
        <taxon>Bacillota</taxon>
        <taxon>Bacilli</taxon>
        <taxon>Bacillales</taxon>
        <taxon>Caryophanaceae</taxon>
        <taxon>Jeotgalibacillus</taxon>
    </lineage>
</organism>
<dbReference type="InterPro" id="IPR001967">
    <property type="entry name" value="Peptidase_S11_N"/>
</dbReference>
<dbReference type="Gene3D" id="3.40.710.10">
    <property type="entry name" value="DD-peptidase/beta-lactamase superfamily"/>
    <property type="match status" value="1"/>
</dbReference>
<comment type="similarity">
    <text evidence="1 9">Belongs to the peptidase S11 family.</text>
</comment>
<evidence type="ECO:0000256" key="3">
    <source>
        <dbReference type="ARBA" id="ARBA00022801"/>
    </source>
</evidence>
<feature type="active site" evidence="7">
    <location>
        <position position="115"/>
    </location>
</feature>
<dbReference type="EMBL" id="JXRP01000019">
    <property type="protein sequence ID" value="KIL44245.1"/>
    <property type="molecule type" value="Genomic_DNA"/>
</dbReference>
<dbReference type="InterPro" id="IPR018044">
    <property type="entry name" value="Peptidase_S11"/>
</dbReference>
<dbReference type="GO" id="GO:0009252">
    <property type="term" value="P:peptidoglycan biosynthetic process"/>
    <property type="evidence" value="ECO:0007669"/>
    <property type="project" value="UniProtKB-KW"/>
</dbReference>
<keyword evidence="5" id="KW-0573">Peptidoglycan synthesis</keyword>
<evidence type="ECO:0000256" key="5">
    <source>
        <dbReference type="ARBA" id="ARBA00022984"/>
    </source>
</evidence>
<dbReference type="GO" id="GO:0006508">
    <property type="term" value="P:proteolysis"/>
    <property type="evidence" value="ECO:0007669"/>
    <property type="project" value="InterPro"/>
</dbReference>
<accession>A0A0C2R1Q4</accession>
<dbReference type="Proteomes" id="UP000031938">
    <property type="component" value="Unassembled WGS sequence"/>
</dbReference>
<keyword evidence="12" id="KW-1185">Reference proteome</keyword>
<dbReference type="PANTHER" id="PTHR21581">
    <property type="entry name" value="D-ALANYL-D-ALANINE CARBOXYPEPTIDASE"/>
    <property type="match status" value="1"/>
</dbReference>
<keyword evidence="11" id="KW-0645">Protease</keyword>
<keyword evidence="4" id="KW-0133">Cell shape</keyword>
<evidence type="ECO:0000256" key="1">
    <source>
        <dbReference type="ARBA" id="ARBA00007164"/>
    </source>
</evidence>
<feature type="active site" description="Proton acceptor" evidence="7">
    <location>
        <position position="63"/>
    </location>
</feature>
<evidence type="ECO:0000313" key="12">
    <source>
        <dbReference type="Proteomes" id="UP000031938"/>
    </source>
</evidence>
<dbReference type="Pfam" id="PF00768">
    <property type="entry name" value="Peptidase_S11"/>
    <property type="match status" value="1"/>
</dbReference>
<evidence type="ECO:0000313" key="11">
    <source>
        <dbReference type="EMBL" id="KIL44245.1"/>
    </source>
</evidence>
<dbReference type="OrthoDB" id="9791132at2"/>
<dbReference type="PANTHER" id="PTHR21581:SF33">
    <property type="entry name" value="D-ALANYL-D-ALANINE CARBOXYPEPTIDASE DACB"/>
    <property type="match status" value="1"/>
</dbReference>
<reference evidence="11 12" key="1">
    <citation type="submission" date="2015-01" db="EMBL/GenBank/DDBJ databases">
        <title>Genome sequencing of Jeotgalibacillus soli.</title>
        <authorList>
            <person name="Goh K.M."/>
            <person name="Chan K.-G."/>
            <person name="Yaakop A.S."/>
            <person name="Ee R."/>
            <person name="Gan H.M."/>
            <person name="Chan C.S."/>
        </authorList>
    </citation>
    <scope>NUCLEOTIDE SEQUENCE [LARGE SCALE GENOMIC DNA]</scope>
    <source>
        <strain evidence="11 12">P9</strain>
    </source>
</reference>
<dbReference type="EC" id="3.4.16.4" evidence="11"/>
<keyword evidence="11" id="KW-0121">Carboxypeptidase</keyword>
<sequence length="362" mass="40317">MVKNVFLLVLTIFIGLHVFVTPSVAVSPPSPSAIQAILIEAESGRVLFEKDAHSEQRIASITKIMTAHLGVKHGNLNDLVTISAAASTTEGSSLYLKAGQKVTLNDLLYGLMLRSGNDSAVAIAEHISGSVEEFSKLMNKEAKRLGMKNSHFTNPHGLDLDDQHYSSAYDMALLTREAMRDDTFKTIFGTKSHRAESIEPNPVWGNKHRLVNGMYPHTSGGKTGFTKLAGRTLVTSANHNNMSLIAVTLRASNDWNDHMSLFEYGFHTYENKQILFPGTLPPFPGQSATEQYTLVNGFNYPLTKEESTSLIILARLSPDKDQSSKVLVKMGDKILYEEPLIKEYREAEPSWWQNFIKKIQFW</sequence>
<keyword evidence="2" id="KW-0732">Signal</keyword>
<dbReference type="GO" id="GO:0008360">
    <property type="term" value="P:regulation of cell shape"/>
    <property type="evidence" value="ECO:0007669"/>
    <property type="project" value="UniProtKB-KW"/>
</dbReference>
<feature type="domain" description="Peptidase S11 D-alanyl-D-alanine carboxypeptidase A N-terminal" evidence="10">
    <location>
        <begin position="25"/>
        <end position="252"/>
    </location>
</feature>
<dbReference type="STRING" id="889306.KP78_32090"/>
<name>A0A0C2R1Q4_9BACL</name>
<keyword evidence="3 11" id="KW-0378">Hydrolase</keyword>